<dbReference type="GO" id="GO:0004519">
    <property type="term" value="F:endonuclease activity"/>
    <property type="evidence" value="ECO:0007669"/>
    <property type="project" value="UniProtKB-KW"/>
</dbReference>
<dbReference type="Pfam" id="PF13391">
    <property type="entry name" value="HNH_2"/>
    <property type="match status" value="1"/>
</dbReference>
<feature type="domain" description="ScoMcrA-like DNA sulfur-binding" evidence="2">
    <location>
        <begin position="46"/>
        <end position="200"/>
    </location>
</feature>
<reference evidence="4" key="1">
    <citation type="journal article" date="2019" name="Int. J. Syst. Evol. Microbiol.">
        <title>The Global Catalogue of Microorganisms (GCM) 10K type strain sequencing project: providing services to taxonomists for standard genome sequencing and annotation.</title>
        <authorList>
            <consortium name="The Broad Institute Genomics Platform"/>
            <consortium name="The Broad Institute Genome Sequencing Center for Infectious Disease"/>
            <person name="Wu L."/>
            <person name="Ma J."/>
        </authorList>
    </citation>
    <scope>NUCLEOTIDE SEQUENCE [LARGE SCALE GENOMIC DNA]</scope>
    <source>
        <strain evidence="4">JCM 6307</strain>
    </source>
</reference>
<proteinExistence type="predicted"/>
<keyword evidence="3" id="KW-0255">Endonuclease</keyword>
<keyword evidence="4" id="KW-1185">Reference proteome</keyword>
<dbReference type="InterPro" id="IPR003615">
    <property type="entry name" value="HNH_nuc"/>
</dbReference>
<dbReference type="Pfam" id="PF26340">
    <property type="entry name" value="DNA-SBD_ScoMcrA"/>
    <property type="match status" value="1"/>
</dbReference>
<sequence>MKRRAAVSRAVERRAVKRRAVKCGFPEGFSLPRAGGVCQGGRVTRDELLHALANLRRARIGEVRAPHKPLLLLWLLGRFAATGSSEVAYGEAEGPVSRMINAYGPPVKNASDARRRAAMPFVHLERELWELRDAHGRPVAHTVAESGPRLREQGATGRLAPDVERLLADPGTLAAATRLLVDLHFTPALEPLILADARLDPAVLEEAGYVRTTVRRRPRRAGFSEQVLDAYGRACAMCGYDGALGGRSVGLEAAHVRWHSQNGPDELGNALALCELHHALFDLGALGLTDDLRVRVSRHYTARSTAGRAVADLEGRPLAAPQDGGPTPAPVFVAWHGEQVFKDGQLLAA</sequence>
<dbReference type="InterPro" id="IPR058813">
    <property type="entry name" value="DNA-SBD_ScoMcrA"/>
</dbReference>
<comment type="caution">
    <text evidence="3">The sequence shown here is derived from an EMBL/GenBank/DDBJ whole genome shotgun (WGS) entry which is preliminary data.</text>
</comment>
<accession>A0ABP5ZSS2</accession>
<protein>
    <submittedName>
        <fullName evidence="3">HNH endonuclease</fullName>
    </submittedName>
</protein>
<evidence type="ECO:0000259" key="1">
    <source>
        <dbReference type="Pfam" id="PF13391"/>
    </source>
</evidence>
<dbReference type="InterPro" id="IPR011396">
    <property type="entry name" value="PT_DNA_restrict"/>
</dbReference>
<dbReference type="NCBIfam" id="NF045808">
    <property type="entry name" value="PT-DNA_restrict"/>
    <property type="match status" value="1"/>
</dbReference>
<feature type="domain" description="HNH nuclease" evidence="1">
    <location>
        <begin position="235"/>
        <end position="287"/>
    </location>
</feature>
<keyword evidence="3" id="KW-0540">Nuclease</keyword>
<dbReference type="PIRSF" id="PIRSF030850">
    <property type="entry name" value="UCP030850"/>
    <property type="match status" value="1"/>
</dbReference>
<dbReference type="Proteomes" id="UP001501358">
    <property type="component" value="Unassembled WGS sequence"/>
</dbReference>
<name>A0ABP5ZSS2_9ACTN</name>
<keyword evidence="3" id="KW-0378">Hydrolase</keyword>
<evidence type="ECO:0000259" key="2">
    <source>
        <dbReference type="Pfam" id="PF26340"/>
    </source>
</evidence>
<evidence type="ECO:0000313" key="3">
    <source>
        <dbReference type="EMBL" id="GAA2503629.1"/>
    </source>
</evidence>
<gene>
    <name evidence="3" type="ORF">GCM10010406_45240</name>
</gene>
<dbReference type="EMBL" id="BAAATA010000034">
    <property type="protein sequence ID" value="GAA2503629.1"/>
    <property type="molecule type" value="Genomic_DNA"/>
</dbReference>
<evidence type="ECO:0000313" key="4">
    <source>
        <dbReference type="Proteomes" id="UP001501358"/>
    </source>
</evidence>
<organism evidence="3 4">
    <name type="scientific">Streptomyces thermolineatus</name>
    <dbReference type="NCBI Taxonomy" id="44033"/>
    <lineage>
        <taxon>Bacteria</taxon>
        <taxon>Bacillati</taxon>
        <taxon>Actinomycetota</taxon>
        <taxon>Actinomycetes</taxon>
        <taxon>Kitasatosporales</taxon>
        <taxon>Streptomycetaceae</taxon>
        <taxon>Streptomyces</taxon>
    </lineage>
</organism>